<dbReference type="GeneID" id="24267845"/>
<dbReference type="RefSeq" id="XP_012335579.1">
    <property type="nucleotide sequence ID" value="XM_012480156.1"/>
</dbReference>
<accession>A0A0D9QL45</accession>
<dbReference type="AlphaFoldDB" id="A0A0D9QL45"/>
<dbReference type="OrthoDB" id="10250354at2759"/>
<keyword evidence="2" id="KW-1185">Reference proteome</keyword>
<dbReference type="EMBL" id="KQ001669">
    <property type="protein sequence ID" value="KJP87775.1"/>
    <property type="molecule type" value="Genomic_DNA"/>
</dbReference>
<evidence type="ECO:0000313" key="2">
    <source>
        <dbReference type="Proteomes" id="UP000054561"/>
    </source>
</evidence>
<sequence length="165" mass="19337">MCAFPFFNYKYNLIKHFLDHEEEKNNTVHHHIKNFYIFFHKYIIKNKQQYLKYFPHSIIVHLKNDESPHDQSKKPVSVNMSSILVLTSNKPIPSAECADIDAQLCNAYCLNGYIFKAHFFNALEGTSSTMIVQKRMPWRFAPSSVLPVLVQSNRGQQPKLPYHHI</sequence>
<evidence type="ECO:0000313" key="1">
    <source>
        <dbReference type="EMBL" id="KJP87775.1"/>
    </source>
</evidence>
<proteinExistence type="predicted"/>
<dbReference type="VEuPathDB" id="PlasmoDB:AK88_02531"/>
<name>A0A0D9QL45_PLAFR</name>
<gene>
    <name evidence="1" type="ORF">AK88_02531</name>
</gene>
<reference evidence="1 2" key="1">
    <citation type="submission" date="2014-03" db="EMBL/GenBank/DDBJ databases">
        <title>The Genome Sequence of Plasmodium fragile nilgiri.</title>
        <authorList>
            <consortium name="The Broad Institute Genomics Platform"/>
            <consortium name="The Broad Institute Genome Sequencing Center for Infectious Disease"/>
            <person name="Neafsey D."/>
            <person name="Duraisingh M."/>
            <person name="Young S.K."/>
            <person name="Zeng Q."/>
            <person name="Gargeya S."/>
            <person name="Abouelleil A."/>
            <person name="Alvarado L."/>
            <person name="Chapman S.B."/>
            <person name="Gainer-Dewar J."/>
            <person name="Goldberg J."/>
            <person name="Griggs A."/>
            <person name="Gujja S."/>
            <person name="Hansen M."/>
            <person name="Howarth C."/>
            <person name="Imamovic A."/>
            <person name="Larimer J."/>
            <person name="Pearson M."/>
            <person name="Poon T.W."/>
            <person name="Priest M."/>
            <person name="Roberts A."/>
            <person name="Saif S."/>
            <person name="Shea T."/>
            <person name="Sykes S."/>
            <person name="Wortman J."/>
            <person name="Nusbaum C."/>
            <person name="Birren B."/>
        </authorList>
    </citation>
    <scope>NUCLEOTIDE SEQUENCE [LARGE SCALE GENOMIC DNA]</scope>
    <source>
        <strain evidence="2">nilgiri</strain>
    </source>
</reference>
<organism evidence="1 2">
    <name type="scientific">Plasmodium fragile</name>
    <dbReference type="NCBI Taxonomy" id="5857"/>
    <lineage>
        <taxon>Eukaryota</taxon>
        <taxon>Sar</taxon>
        <taxon>Alveolata</taxon>
        <taxon>Apicomplexa</taxon>
        <taxon>Aconoidasida</taxon>
        <taxon>Haemosporida</taxon>
        <taxon>Plasmodiidae</taxon>
        <taxon>Plasmodium</taxon>
        <taxon>Plasmodium (Plasmodium)</taxon>
    </lineage>
</organism>
<dbReference type="Proteomes" id="UP000054561">
    <property type="component" value="Unassembled WGS sequence"/>
</dbReference>
<protein>
    <submittedName>
        <fullName evidence="1">Uncharacterized protein</fullName>
    </submittedName>
</protein>